<dbReference type="AlphaFoldDB" id="U5D0L9"/>
<dbReference type="Proteomes" id="UP000017836">
    <property type="component" value="Unassembled WGS sequence"/>
</dbReference>
<dbReference type="EMBL" id="KI392518">
    <property type="protein sequence ID" value="ERN14937.1"/>
    <property type="molecule type" value="Genomic_DNA"/>
</dbReference>
<sequence length="191" mass="21366">MDYVFDPEPPQPQLPRPPISYKNLLQQEFQRLGQTLPTYVISDCGSPRRRIFKATVSHRGHDFIGALAYTRKAAEQSAAREAYVYISNHGPDPSTEERLKEANLLVEALRCQLQEKSEELASEKFISNYQEAEISRLRSELSVMGTQLEAVTAATKDLTAHLARVMALERAPEARNSSYISAGGSNHTMAE</sequence>
<evidence type="ECO:0000256" key="3">
    <source>
        <dbReference type="PROSITE-ProRule" id="PRU00266"/>
    </source>
</evidence>
<dbReference type="CDD" id="cd10845">
    <property type="entry name" value="DSRM_RNAse_III_family"/>
    <property type="match status" value="1"/>
</dbReference>
<proteinExistence type="predicted"/>
<keyword evidence="6" id="KW-1185">Reference proteome</keyword>
<dbReference type="PANTHER" id="PTHR46031:SF34">
    <property type="entry name" value="DRBM DOMAIN-CONTAINING PROTEIN"/>
    <property type="match status" value="1"/>
</dbReference>
<gene>
    <name evidence="5" type="ORF">AMTR_s00032p00199610</name>
</gene>
<dbReference type="Pfam" id="PF00035">
    <property type="entry name" value="dsrm"/>
    <property type="match status" value="1"/>
</dbReference>
<dbReference type="GO" id="GO:0003723">
    <property type="term" value="F:RNA binding"/>
    <property type="evidence" value="ECO:0007669"/>
    <property type="project" value="UniProtKB-UniRule"/>
</dbReference>
<dbReference type="HOGENOM" id="CLU_1423310_0_0_1"/>
<dbReference type="PANTHER" id="PTHR46031">
    <property type="match status" value="1"/>
</dbReference>
<dbReference type="InterPro" id="IPR014720">
    <property type="entry name" value="dsRBD_dom"/>
</dbReference>
<organism evidence="5 6">
    <name type="scientific">Amborella trichopoda</name>
    <dbReference type="NCBI Taxonomy" id="13333"/>
    <lineage>
        <taxon>Eukaryota</taxon>
        <taxon>Viridiplantae</taxon>
        <taxon>Streptophyta</taxon>
        <taxon>Embryophyta</taxon>
        <taxon>Tracheophyta</taxon>
        <taxon>Spermatophyta</taxon>
        <taxon>Magnoliopsida</taxon>
        <taxon>Amborellales</taxon>
        <taxon>Amborellaceae</taxon>
        <taxon>Amborella</taxon>
    </lineage>
</organism>
<dbReference type="SMART" id="SM00358">
    <property type="entry name" value="DSRM"/>
    <property type="match status" value="1"/>
</dbReference>
<protein>
    <recommendedName>
        <fullName evidence="4">DRBM domain-containing protein</fullName>
    </recommendedName>
</protein>
<keyword evidence="2 3" id="KW-0694">RNA-binding</keyword>
<evidence type="ECO:0000259" key="4">
    <source>
        <dbReference type="PROSITE" id="PS50137"/>
    </source>
</evidence>
<dbReference type="PROSITE" id="PS50137">
    <property type="entry name" value="DS_RBD"/>
    <property type="match status" value="1"/>
</dbReference>
<evidence type="ECO:0000313" key="6">
    <source>
        <dbReference type="Proteomes" id="UP000017836"/>
    </source>
</evidence>
<keyword evidence="1" id="KW-0677">Repeat</keyword>
<evidence type="ECO:0000313" key="5">
    <source>
        <dbReference type="EMBL" id="ERN14937.1"/>
    </source>
</evidence>
<feature type="domain" description="DRBM" evidence="4">
    <location>
        <begin position="20"/>
        <end position="88"/>
    </location>
</feature>
<dbReference type="Gramene" id="ERN14937">
    <property type="protein sequence ID" value="ERN14937"/>
    <property type="gene ID" value="AMTR_s00032p00199610"/>
</dbReference>
<dbReference type="SUPFAM" id="SSF54768">
    <property type="entry name" value="dsRNA-binding domain-like"/>
    <property type="match status" value="1"/>
</dbReference>
<name>U5D0L9_AMBTC</name>
<accession>U5D0L9</accession>
<reference evidence="6" key="1">
    <citation type="journal article" date="2013" name="Science">
        <title>The Amborella genome and the evolution of flowering plants.</title>
        <authorList>
            <consortium name="Amborella Genome Project"/>
        </authorList>
    </citation>
    <scope>NUCLEOTIDE SEQUENCE [LARGE SCALE GENOMIC DNA]</scope>
</reference>
<evidence type="ECO:0000256" key="2">
    <source>
        <dbReference type="ARBA" id="ARBA00022884"/>
    </source>
</evidence>
<evidence type="ECO:0000256" key="1">
    <source>
        <dbReference type="ARBA" id="ARBA00022737"/>
    </source>
</evidence>
<dbReference type="Gene3D" id="3.30.160.20">
    <property type="match status" value="1"/>
</dbReference>